<dbReference type="SMART" id="SM00898">
    <property type="entry name" value="Fapy_DNA_glyco"/>
    <property type="match status" value="1"/>
</dbReference>
<dbReference type="Proteomes" id="UP000289497">
    <property type="component" value="Chromosome"/>
</dbReference>
<accession>A0A449B635</accession>
<proteinExistence type="inferred from homology"/>
<dbReference type="InterPro" id="IPR000214">
    <property type="entry name" value="Znf_DNA_glyclase/AP_lyase"/>
</dbReference>
<dbReference type="SUPFAM" id="SSF57716">
    <property type="entry name" value="Glucocorticoid receptor-like (DNA-binding domain)"/>
    <property type="match status" value="1"/>
</dbReference>
<dbReference type="SUPFAM" id="SSF46946">
    <property type="entry name" value="S13-like H2TH domain"/>
    <property type="match status" value="1"/>
</dbReference>
<dbReference type="CDD" id="cd08966">
    <property type="entry name" value="EcFpg-like_N"/>
    <property type="match status" value="1"/>
</dbReference>
<dbReference type="AlphaFoldDB" id="A0A449B635"/>
<evidence type="ECO:0000256" key="11">
    <source>
        <dbReference type="ARBA" id="ARBA00023204"/>
    </source>
</evidence>
<dbReference type="Pfam" id="PF06831">
    <property type="entry name" value="H2TH"/>
    <property type="match status" value="1"/>
</dbReference>
<evidence type="ECO:0000259" key="18">
    <source>
        <dbReference type="PROSITE" id="PS51068"/>
    </source>
</evidence>
<dbReference type="EMBL" id="LR215039">
    <property type="protein sequence ID" value="VEU76029.1"/>
    <property type="molecule type" value="Genomic_DNA"/>
</dbReference>
<dbReference type="GO" id="GO:0008270">
    <property type="term" value="F:zinc ion binding"/>
    <property type="evidence" value="ECO:0007669"/>
    <property type="project" value="UniProtKB-KW"/>
</dbReference>
<name>A0A449B635_9BACT</name>
<keyword evidence="9" id="KW-0862">Zinc</keyword>
<dbReference type="PROSITE" id="PS51066">
    <property type="entry name" value="ZF_FPG_2"/>
    <property type="match status" value="1"/>
</dbReference>
<keyword evidence="20" id="KW-1185">Reference proteome</keyword>
<evidence type="ECO:0000256" key="15">
    <source>
        <dbReference type="ARBA" id="ARBA00044632"/>
    </source>
</evidence>
<reference evidence="19 20" key="1">
    <citation type="submission" date="2019-01" db="EMBL/GenBank/DDBJ databases">
        <authorList>
            <consortium name="Pathogen Informatics"/>
        </authorList>
    </citation>
    <scope>NUCLEOTIDE SEQUENCE [LARGE SCALE GENOMIC DNA]</scope>
    <source>
        <strain evidence="19 20">NCTC10179</strain>
    </source>
</reference>
<dbReference type="NCBIfam" id="NF002211">
    <property type="entry name" value="PRK01103.1"/>
    <property type="match status" value="1"/>
</dbReference>
<dbReference type="NCBIfam" id="TIGR00577">
    <property type="entry name" value="fpg"/>
    <property type="match status" value="1"/>
</dbReference>
<dbReference type="InterPro" id="IPR035937">
    <property type="entry name" value="FPG_N"/>
</dbReference>
<keyword evidence="5" id="KW-0479">Metal-binding</keyword>
<evidence type="ECO:0000256" key="5">
    <source>
        <dbReference type="ARBA" id="ARBA00022723"/>
    </source>
</evidence>
<evidence type="ECO:0000256" key="6">
    <source>
        <dbReference type="ARBA" id="ARBA00022763"/>
    </source>
</evidence>
<evidence type="ECO:0000259" key="17">
    <source>
        <dbReference type="PROSITE" id="PS51066"/>
    </source>
</evidence>
<keyword evidence="11" id="KW-0234">DNA repair</keyword>
<dbReference type="GO" id="GO:0006284">
    <property type="term" value="P:base-excision repair"/>
    <property type="evidence" value="ECO:0007669"/>
    <property type="project" value="InterPro"/>
</dbReference>
<dbReference type="GO" id="GO:0034039">
    <property type="term" value="F:8-oxo-7,8-dihydroguanine DNA N-glycosylase activity"/>
    <property type="evidence" value="ECO:0007669"/>
    <property type="project" value="TreeGrafter"/>
</dbReference>
<dbReference type="RefSeq" id="WP_036434616.1">
    <property type="nucleotide sequence ID" value="NZ_LR215039.1"/>
</dbReference>
<evidence type="ECO:0000256" key="1">
    <source>
        <dbReference type="ARBA" id="ARBA00001668"/>
    </source>
</evidence>
<dbReference type="GO" id="GO:0003690">
    <property type="term" value="F:double-stranded DNA binding"/>
    <property type="evidence" value="ECO:0007669"/>
    <property type="project" value="UniProtKB-ARBA"/>
</dbReference>
<gene>
    <name evidence="19" type="primary">fpg</name>
    <name evidence="19" type="ORF">NCTC10179_00191</name>
</gene>
<evidence type="ECO:0000256" key="10">
    <source>
        <dbReference type="ARBA" id="ARBA00023125"/>
    </source>
</evidence>
<comment type="catalytic activity">
    <reaction evidence="1">
        <text>Hydrolysis of DNA containing ring-opened 7-methylguanine residues, releasing 2,6-diamino-4-hydroxy-5-(N-methyl)formamidopyrimidine.</text>
        <dbReference type="EC" id="3.2.2.23"/>
    </reaction>
</comment>
<evidence type="ECO:0000256" key="13">
    <source>
        <dbReference type="ARBA" id="ARBA00023268"/>
    </source>
</evidence>
<keyword evidence="14 19" id="KW-0326">Glycosidase</keyword>
<dbReference type="SUPFAM" id="SSF81624">
    <property type="entry name" value="N-terminal domain of MutM-like DNA repair proteins"/>
    <property type="match status" value="1"/>
</dbReference>
<keyword evidence="12" id="KW-0456">Lyase</keyword>
<evidence type="ECO:0000256" key="14">
    <source>
        <dbReference type="ARBA" id="ARBA00023295"/>
    </source>
</evidence>
<organism evidence="19 20">
    <name type="scientific">Mycoplasmopsis columboralis</name>
    <dbReference type="NCBI Taxonomy" id="171282"/>
    <lineage>
        <taxon>Bacteria</taxon>
        <taxon>Bacillati</taxon>
        <taxon>Mycoplasmatota</taxon>
        <taxon>Mycoplasmoidales</taxon>
        <taxon>Metamycoplasmataceae</taxon>
        <taxon>Mycoplasmopsis</taxon>
    </lineage>
</organism>
<evidence type="ECO:0000256" key="9">
    <source>
        <dbReference type="ARBA" id="ARBA00022833"/>
    </source>
</evidence>
<dbReference type="EC" id="3.2.2.23" evidence="19"/>
<dbReference type="InterPro" id="IPR020629">
    <property type="entry name" value="FPG_Glyclase"/>
</dbReference>
<dbReference type="Gene3D" id="1.10.8.50">
    <property type="match status" value="1"/>
</dbReference>
<evidence type="ECO:0000256" key="8">
    <source>
        <dbReference type="ARBA" id="ARBA00022801"/>
    </source>
</evidence>
<dbReference type="PANTHER" id="PTHR22993">
    <property type="entry name" value="FORMAMIDOPYRIMIDINE-DNA GLYCOSYLASE"/>
    <property type="match status" value="1"/>
</dbReference>
<keyword evidence="6" id="KW-0227">DNA damage</keyword>
<keyword evidence="10" id="KW-0238">DNA-binding</keyword>
<comment type="similarity">
    <text evidence="3">Belongs to the FPG family.</text>
</comment>
<evidence type="ECO:0000256" key="16">
    <source>
        <dbReference type="PROSITE-ProRule" id="PRU00391"/>
    </source>
</evidence>
<dbReference type="PANTHER" id="PTHR22993:SF9">
    <property type="entry name" value="FORMAMIDOPYRIMIDINE-DNA GLYCOSYLASE"/>
    <property type="match status" value="1"/>
</dbReference>
<evidence type="ECO:0000313" key="19">
    <source>
        <dbReference type="EMBL" id="VEU76029.1"/>
    </source>
</evidence>
<comment type="subunit">
    <text evidence="4">Monomer.</text>
</comment>
<evidence type="ECO:0000256" key="7">
    <source>
        <dbReference type="ARBA" id="ARBA00022771"/>
    </source>
</evidence>
<dbReference type="Pfam" id="PF01149">
    <property type="entry name" value="Fapy_DNA_glyco"/>
    <property type="match status" value="1"/>
</dbReference>
<dbReference type="OrthoDB" id="9800855at2"/>
<dbReference type="InterPro" id="IPR012319">
    <property type="entry name" value="FPG_cat"/>
</dbReference>
<feature type="domain" description="Formamidopyrimidine-DNA glycosylase catalytic" evidence="18">
    <location>
        <begin position="2"/>
        <end position="118"/>
    </location>
</feature>
<dbReference type="SMART" id="SM01232">
    <property type="entry name" value="H2TH"/>
    <property type="match status" value="1"/>
</dbReference>
<dbReference type="GO" id="GO:0003684">
    <property type="term" value="F:damaged DNA binding"/>
    <property type="evidence" value="ECO:0007669"/>
    <property type="project" value="InterPro"/>
</dbReference>
<evidence type="ECO:0000256" key="12">
    <source>
        <dbReference type="ARBA" id="ARBA00023239"/>
    </source>
</evidence>
<sequence>MPEYPEVTVVRKTLQTEVKGKKILDLKIWDPKFIKNASLDEFVSFLKGETIEDISNTGKFLVFNLSNNKRMLSHLRMEGKYYLRDPKVLENYHYKHDYLYFYLSDNIVLAYNDTRKFGSFEIIDASLKDKSVHELKNLAQLPAFVNVDELYAKLQKSNKSIKTILLDQSLILGIGNIYADESLYHCNVFPMTKAKDISKNKLKEILQAAQEIMDASIVRGGSSVHSYKAVNGVVGTFQNELKVYGQAKKVCLKCKKSEIKKVKLDFKPNGRGTSYCPVCQKDPYEK</sequence>
<comment type="catalytic activity">
    <reaction evidence="15">
        <text>2'-deoxyribonucleotide-(2'-deoxyribose 5'-phosphate)-2'-deoxyribonucleotide-DNA = a 3'-end 2'-deoxyribonucleotide-(2,3-dehydro-2,3-deoxyribose 5'-phosphate)-DNA + a 5'-end 5'-phospho-2'-deoxyribonucleoside-DNA + H(+)</text>
        <dbReference type="Rhea" id="RHEA:66592"/>
        <dbReference type="Rhea" id="RHEA-COMP:13180"/>
        <dbReference type="Rhea" id="RHEA-COMP:16897"/>
        <dbReference type="Rhea" id="RHEA-COMP:17067"/>
        <dbReference type="ChEBI" id="CHEBI:15378"/>
        <dbReference type="ChEBI" id="CHEBI:136412"/>
        <dbReference type="ChEBI" id="CHEBI:157695"/>
        <dbReference type="ChEBI" id="CHEBI:167181"/>
        <dbReference type="EC" id="4.2.99.18"/>
    </reaction>
</comment>
<dbReference type="GO" id="GO:0140078">
    <property type="term" value="F:class I DNA-(apurinic or apyrimidinic site) endonuclease activity"/>
    <property type="evidence" value="ECO:0007669"/>
    <property type="project" value="UniProtKB-EC"/>
</dbReference>
<evidence type="ECO:0000313" key="20">
    <source>
        <dbReference type="Proteomes" id="UP000289497"/>
    </source>
</evidence>
<protein>
    <submittedName>
        <fullName evidence="19">Foramidopyrimidine DNA gycosylase</fullName>
        <ecNumber evidence="19">3.2.2.23</ecNumber>
    </submittedName>
</protein>
<keyword evidence="8 19" id="KW-0378">Hydrolase</keyword>
<keyword evidence="7 16" id="KW-0863">Zinc-finger</keyword>
<dbReference type="KEGG" id="mcou:NCTC10179_00191"/>
<dbReference type="Gene3D" id="3.20.190.10">
    <property type="entry name" value="MutM-like, N-terminal"/>
    <property type="match status" value="1"/>
</dbReference>
<dbReference type="InterPro" id="IPR015886">
    <property type="entry name" value="H2TH_FPG"/>
</dbReference>
<dbReference type="InterPro" id="IPR010979">
    <property type="entry name" value="Ribosomal_uS13-like_H2TH"/>
</dbReference>
<evidence type="ECO:0000256" key="4">
    <source>
        <dbReference type="ARBA" id="ARBA00011245"/>
    </source>
</evidence>
<dbReference type="PROSITE" id="PS51068">
    <property type="entry name" value="FPG_CAT"/>
    <property type="match status" value="1"/>
</dbReference>
<evidence type="ECO:0000256" key="3">
    <source>
        <dbReference type="ARBA" id="ARBA00009409"/>
    </source>
</evidence>
<comment type="cofactor">
    <cofactor evidence="2">
        <name>Zn(2+)</name>
        <dbReference type="ChEBI" id="CHEBI:29105"/>
    </cofactor>
</comment>
<evidence type="ECO:0000256" key="2">
    <source>
        <dbReference type="ARBA" id="ARBA00001947"/>
    </source>
</evidence>
<keyword evidence="13" id="KW-0511">Multifunctional enzyme</keyword>
<dbReference type="FunFam" id="1.10.8.50:FF:000003">
    <property type="entry name" value="Formamidopyrimidine-DNA glycosylase"/>
    <property type="match status" value="1"/>
</dbReference>
<feature type="domain" description="FPG-type" evidence="17">
    <location>
        <begin position="242"/>
        <end position="281"/>
    </location>
</feature>